<comment type="caution">
    <text evidence="1">The sequence shown here is derived from an EMBL/GenBank/DDBJ whole genome shotgun (WGS) entry which is preliminary data.</text>
</comment>
<sequence>MIILFLNAAPPSSPYPCPHTLSYPSPQFSHQHLTSAGFSEVSCLCDACGLTQPLYLSATVEVRPQIHPGSRVRTDGTPAYKRTFAPNLGTCACDLCCGLPVALHSYGQYPDIVAAAAEKLRKIEPLLLSWN</sequence>
<organism evidence="1 2">
    <name type="scientific">Elysia marginata</name>
    <dbReference type="NCBI Taxonomy" id="1093978"/>
    <lineage>
        <taxon>Eukaryota</taxon>
        <taxon>Metazoa</taxon>
        <taxon>Spiralia</taxon>
        <taxon>Lophotrochozoa</taxon>
        <taxon>Mollusca</taxon>
        <taxon>Gastropoda</taxon>
        <taxon>Heterobranchia</taxon>
        <taxon>Euthyneura</taxon>
        <taxon>Panpulmonata</taxon>
        <taxon>Sacoglossa</taxon>
        <taxon>Placobranchoidea</taxon>
        <taxon>Plakobranchidae</taxon>
        <taxon>Elysia</taxon>
    </lineage>
</organism>
<dbReference type="AlphaFoldDB" id="A0AAV4H3X2"/>
<keyword evidence="2" id="KW-1185">Reference proteome</keyword>
<evidence type="ECO:0000313" key="2">
    <source>
        <dbReference type="Proteomes" id="UP000762676"/>
    </source>
</evidence>
<proteinExistence type="predicted"/>
<dbReference type="Proteomes" id="UP000762676">
    <property type="component" value="Unassembled WGS sequence"/>
</dbReference>
<protein>
    <submittedName>
        <fullName evidence="1">Uncharacterized protein</fullName>
    </submittedName>
</protein>
<evidence type="ECO:0000313" key="1">
    <source>
        <dbReference type="EMBL" id="GFR92011.1"/>
    </source>
</evidence>
<reference evidence="1 2" key="1">
    <citation type="journal article" date="2021" name="Elife">
        <title>Chloroplast acquisition without the gene transfer in kleptoplastic sea slugs, Plakobranchus ocellatus.</title>
        <authorList>
            <person name="Maeda T."/>
            <person name="Takahashi S."/>
            <person name="Yoshida T."/>
            <person name="Shimamura S."/>
            <person name="Takaki Y."/>
            <person name="Nagai Y."/>
            <person name="Toyoda A."/>
            <person name="Suzuki Y."/>
            <person name="Arimoto A."/>
            <person name="Ishii H."/>
            <person name="Satoh N."/>
            <person name="Nishiyama T."/>
            <person name="Hasebe M."/>
            <person name="Maruyama T."/>
            <person name="Minagawa J."/>
            <person name="Obokata J."/>
            <person name="Shigenobu S."/>
        </authorList>
    </citation>
    <scope>NUCLEOTIDE SEQUENCE [LARGE SCALE GENOMIC DNA]</scope>
</reference>
<gene>
    <name evidence="1" type="ORF">ElyMa_002607300</name>
</gene>
<dbReference type="EMBL" id="BMAT01005369">
    <property type="protein sequence ID" value="GFR92011.1"/>
    <property type="molecule type" value="Genomic_DNA"/>
</dbReference>
<name>A0AAV4H3X2_9GAST</name>
<accession>A0AAV4H3X2</accession>